<gene>
    <name evidence="1" type="ORF">CS063_16685</name>
</gene>
<sequence length="512" mass="55426">MNKLDLVFMSVRSLWRRKLRSALTILGVLIGTSSIVLMVSLALAMNQNYENQINQWGALTLIHVTEQSDMDSLVEVEELDDDAITMFESLPYVEKVMPRIETSMTVTVGGYGTMREVTIIGYDAEELTALGYEATEGRNYEDGEENVVLVGGKFTDQLVKKGQRVDSKTNSSKGSNSNRSSGFGGGMPGGGGIPNRNGMTNGGGMPDGMMPRGDMPFDPRMGDNQSKQIEETEYDLFNDPVSLSFSTFTFRTGNNTLMGPGASMSSSTTSTPKPISVQIVGVLPSGNTDTDDVIFMPREMVLKLIKQKAIHTAKQTGSTPQTTVDTYDSVIVKVIDSDKVPMIQSMIERIGFKTSGAQDTLDEMQNMASSIQLILMGIGAISLIVAAIGITNTMMMSIYERTREIGVMKVIGAVISDIKQMFLVEASIIGFLGGVFGVILCYGISWILNTYCLEFFGDLVGTSTAYKTYVSIIPIELAMASIVFATVIGLLAGYMPAKRATQLSALTAIKTE</sequence>
<protein>
    <submittedName>
        <fullName evidence="1">Uncharacterized protein</fullName>
    </submittedName>
</protein>
<evidence type="ECO:0000313" key="2">
    <source>
        <dbReference type="Proteomes" id="UP000224460"/>
    </source>
</evidence>
<dbReference type="Proteomes" id="UP000224460">
    <property type="component" value="Unassembled WGS sequence"/>
</dbReference>
<name>A0AC61D909_9FIRM</name>
<keyword evidence="2" id="KW-1185">Reference proteome</keyword>
<accession>A0AC61D909</accession>
<dbReference type="EMBL" id="PEDL01000037">
    <property type="protein sequence ID" value="PHV69266.1"/>
    <property type="molecule type" value="Genomic_DNA"/>
</dbReference>
<reference evidence="1" key="1">
    <citation type="submission" date="2017-10" db="EMBL/GenBank/DDBJ databases">
        <title>Genome sequence of cellulolytic Lachnospiraceae bacterium XHS1971 isolated from hotspring sediment.</title>
        <authorList>
            <person name="Vasudevan G."/>
            <person name="Joshi A.J."/>
            <person name="Hivarkar S."/>
            <person name="Lanjekar V.B."/>
            <person name="Dhakephalkar P.K."/>
            <person name="Dagar S."/>
        </authorList>
    </citation>
    <scope>NUCLEOTIDE SEQUENCE</scope>
    <source>
        <strain evidence="1">XHS1971</strain>
    </source>
</reference>
<organism evidence="1 2">
    <name type="scientific">Sporanaerobium hydrogeniformans</name>
    <dbReference type="NCBI Taxonomy" id="3072179"/>
    <lineage>
        <taxon>Bacteria</taxon>
        <taxon>Bacillati</taxon>
        <taxon>Bacillota</taxon>
        <taxon>Clostridia</taxon>
        <taxon>Lachnospirales</taxon>
        <taxon>Lachnospiraceae</taxon>
        <taxon>Sporanaerobium</taxon>
    </lineage>
</organism>
<comment type="caution">
    <text evidence="1">The sequence shown here is derived from an EMBL/GenBank/DDBJ whole genome shotgun (WGS) entry which is preliminary data.</text>
</comment>
<evidence type="ECO:0000313" key="1">
    <source>
        <dbReference type="EMBL" id="PHV69266.1"/>
    </source>
</evidence>
<proteinExistence type="predicted"/>